<evidence type="ECO:0000313" key="7">
    <source>
        <dbReference type="Proteomes" id="UP000474777"/>
    </source>
</evidence>
<keyword evidence="5" id="KW-0472">Membrane</keyword>
<dbReference type="CDD" id="cd03354">
    <property type="entry name" value="LbH_SAT"/>
    <property type="match status" value="1"/>
</dbReference>
<keyword evidence="4" id="KW-0012">Acyltransferase</keyword>
<dbReference type="InterPro" id="IPR018357">
    <property type="entry name" value="Hexapep_transf_CS"/>
</dbReference>
<dbReference type="InterPro" id="IPR001451">
    <property type="entry name" value="Hexapep"/>
</dbReference>
<sequence length="186" mass="20588">MFSYIFQDWEANKGNLKGRIVMVLFRLARPASLNRFFYILYLPYLAFYKLLVEWFMCIELPHWTTVGKGFYIGHGQALVINGCSIIGKNCYVRHSTTLGNIRYADGSYSDSPILGDNVELGSNVCIIGGVRIGNNVKIGAGSVVVKDIPDNCVAVGNPARVIKYLDVKEGINKPVTTETEAFAPTI</sequence>
<comment type="caution">
    <text evidence="6">The sequence shown here is derived from an EMBL/GenBank/DDBJ whole genome shotgun (WGS) entry which is preliminary data.</text>
</comment>
<dbReference type="EMBL" id="JAAGWD010000007">
    <property type="protein sequence ID" value="NEM99124.1"/>
    <property type="molecule type" value="Genomic_DNA"/>
</dbReference>
<keyword evidence="3" id="KW-0677">Repeat</keyword>
<keyword evidence="5" id="KW-0812">Transmembrane</keyword>
<organism evidence="6 7">
    <name type="scientific">Pontibacter burrus</name>
    <dbReference type="NCBI Taxonomy" id="2704466"/>
    <lineage>
        <taxon>Bacteria</taxon>
        <taxon>Pseudomonadati</taxon>
        <taxon>Bacteroidota</taxon>
        <taxon>Cytophagia</taxon>
        <taxon>Cytophagales</taxon>
        <taxon>Hymenobacteraceae</taxon>
        <taxon>Pontibacter</taxon>
    </lineage>
</organism>
<name>A0A6B3M016_9BACT</name>
<dbReference type="PROSITE" id="PS00101">
    <property type="entry name" value="HEXAPEP_TRANSFERASES"/>
    <property type="match status" value="1"/>
</dbReference>
<dbReference type="AlphaFoldDB" id="A0A6B3M016"/>
<proteinExistence type="inferred from homology"/>
<dbReference type="SUPFAM" id="SSF51161">
    <property type="entry name" value="Trimeric LpxA-like enzymes"/>
    <property type="match status" value="1"/>
</dbReference>
<evidence type="ECO:0000256" key="1">
    <source>
        <dbReference type="ARBA" id="ARBA00007274"/>
    </source>
</evidence>
<evidence type="ECO:0000256" key="4">
    <source>
        <dbReference type="ARBA" id="ARBA00023315"/>
    </source>
</evidence>
<dbReference type="RefSeq" id="WP_163916018.1">
    <property type="nucleotide sequence ID" value="NZ_JAAGWD010000007.1"/>
</dbReference>
<comment type="similarity">
    <text evidence="1">Belongs to the transferase hexapeptide repeat family.</text>
</comment>
<keyword evidence="2 6" id="KW-0808">Transferase</keyword>
<evidence type="ECO:0000256" key="5">
    <source>
        <dbReference type="SAM" id="Phobius"/>
    </source>
</evidence>
<keyword evidence="5" id="KW-1133">Transmembrane helix</keyword>
<dbReference type="InterPro" id="IPR011004">
    <property type="entry name" value="Trimer_LpxA-like_sf"/>
</dbReference>
<evidence type="ECO:0000256" key="2">
    <source>
        <dbReference type="ARBA" id="ARBA00022679"/>
    </source>
</evidence>
<dbReference type="Proteomes" id="UP000474777">
    <property type="component" value="Unassembled WGS sequence"/>
</dbReference>
<evidence type="ECO:0000256" key="3">
    <source>
        <dbReference type="ARBA" id="ARBA00022737"/>
    </source>
</evidence>
<dbReference type="GO" id="GO:0016746">
    <property type="term" value="F:acyltransferase activity"/>
    <property type="evidence" value="ECO:0007669"/>
    <property type="project" value="UniProtKB-KW"/>
</dbReference>
<feature type="transmembrane region" description="Helical" evidence="5">
    <location>
        <begin position="36"/>
        <end position="56"/>
    </location>
</feature>
<dbReference type="InterPro" id="IPR045304">
    <property type="entry name" value="LbH_SAT"/>
</dbReference>
<dbReference type="PANTHER" id="PTHR42811">
    <property type="entry name" value="SERINE ACETYLTRANSFERASE"/>
    <property type="match status" value="1"/>
</dbReference>
<accession>A0A6B3M016</accession>
<dbReference type="Gene3D" id="2.160.10.10">
    <property type="entry name" value="Hexapeptide repeat proteins"/>
    <property type="match status" value="1"/>
</dbReference>
<protein>
    <submittedName>
        <fullName evidence="6">Serine acetyltransferase</fullName>
    </submittedName>
</protein>
<evidence type="ECO:0000313" key="6">
    <source>
        <dbReference type="EMBL" id="NEM99124.1"/>
    </source>
</evidence>
<reference evidence="6 7" key="1">
    <citation type="submission" date="2020-02" db="EMBL/GenBank/DDBJ databases">
        <authorList>
            <person name="Kim M.K."/>
        </authorList>
    </citation>
    <scope>NUCLEOTIDE SEQUENCE [LARGE SCALE GENOMIC DNA]</scope>
    <source>
        <strain evidence="6 7">BT327</strain>
    </source>
</reference>
<keyword evidence="7" id="KW-1185">Reference proteome</keyword>
<dbReference type="Pfam" id="PF00132">
    <property type="entry name" value="Hexapep"/>
    <property type="match status" value="1"/>
</dbReference>
<gene>
    <name evidence="6" type="ORF">GXP69_15595</name>
</gene>